<feature type="domain" description="AMP-binding enzyme C-terminal" evidence="2">
    <location>
        <begin position="430"/>
        <end position="504"/>
    </location>
</feature>
<evidence type="ECO:0000313" key="3">
    <source>
        <dbReference type="EMBL" id="MFD1146972.1"/>
    </source>
</evidence>
<evidence type="ECO:0000259" key="1">
    <source>
        <dbReference type="Pfam" id="PF00501"/>
    </source>
</evidence>
<dbReference type="Gene3D" id="3.40.50.980">
    <property type="match status" value="2"/>
</dbReference>
<name>A0ABW3QQH2_9PSEU</name>
<evidence type="ECO:0000259" key="2">
    <source>
        <dbReference type="Pfam" id="PF13193"/>
    </source>
</evidence>
<reference evidence="4" key="1">
    <citation type="journal article" date="2019" name="Int. J. Syst. Evol. Microbiol.">
        <title>The Global Catalogue of Microorganisms (GCM) 10K type strain sequencing project: providing services to taxonomists for standard genome sequencing and annotation.</title>
        <authorList>
            <consortium name="The Broad Institute Genomics Platform"/>
            <consortium name="The Broad Institute Genome Sequencing Center for Infectious Disease"/>
            <person name="Wu L."/>
            <person name="Ma J."/>
        </authorList>
    </citation>
    <scope>NUCLEOTIDE SEQUENCE [LARGE SCALE GENOMIC DNA]</scope>
    <source>
        <strain evidence="4">CCUG 60214</strain>
    </source>
</reference>
<gene>
    <name evidence="3" type="ORF">ACFQ3T_07535</name>
</gene>
<proteinExistence type="predicted"/>
<dbReference type="InterPro" id="IPR000873">
    <property type="entry name" value="AMP-dep_synth/lig_dom"/>
</dbReference>
<dbReference type="RefSeq" id="WP_380721644.1">
    <property type="nucleotide sequence ID" value="NZ_JBHTLK010000023.1"/>
</dbReference>
<dbReference type="InterPro" id="IPR010071">
    <property type="entry name" value="AA_adenyl_dom"/>
</dbReference>
<dbReference type="Pfam" id="PF13193">
    <property type="entry name" value="AMP-binding_C"/>
    <property type="match status" value="1"/>
</dbReference>
<keyword evidence="4" id="KW-1185">Reference proteome</keyword>
<dbReference type="PANTHER" id="PTHR45527">
    <property type="entry name" value="NONRIBOSOMAL PEPTIDE SYNTHETASE"/>
    <property type="match status" value="1"/>
</dbReference>
<dbReference type="PANTHER" id="PTHR45527:SF1">
    <property type="entry name" value="FATTY ACID SYNTHASE"/>
    <property type="match status" value="1"/>
</dbReference>
<dbReference type="SUPFAM" id="SSF56801">
    <property type="entry name" value="Acetyl-CoA synthetase-like"/>
    <property type="match status" value="1"/>
</dbReference>
<organism evidence="3 4">
    <name type="scientific">Saccharothrix hoggarensis</name>
    <dbReference type="NCBI Taxonomy" id="913853"/>
    <lineage>
        <taxon>Bacteria</taxon>
        <taxon>Bacillati</taxon>
        <taxon>Actinomycetota</taxon>
        <taxon>Actinomycetes</taxon>
        <taxon>Pseudonocardiales</taxon>
        <taxon>Pseudonocardiaceae</taxon>
        <taxon>Saccharothrix</taxon>
    </lineage>
</organism>
<dbReference type="Proteomes" id="UP001597168">
    <property type="component" value="Unassembled WGS sequence"/>
</dbReference>
<sequence>MSTTDTGRADTAVLDRPALGWPGLDLGGLDAAGHHDHPAVVTPDGVLTHSDLVRRADRLAQVLRGHGVGPEVVCGIALERGVDAVVAMAAVLRAHGAFLTVDTDLPPKRVAALLDGARALVTSRRLAGRFTVPGPTVLVGEDATADPVAPLPEGPADPRSLAYVSHTSGSTGAPNAVLVEHRSLRAYLRSTVRDNDLGPDTVALQLAPLGYDASIRDTLAPLLAGGSLVVLPRSALLRPEELFEAVRAYGVNTILSTTPSFLTFLSRQDGAARALRDVRLVATSGESLRPFLAAGGRSLVPGRLVNQYGPTECTMTSTRHEVPARPEADVDLIGAPLDDVVARLLDGGMRPVPDGEVGEVYLGGVGVARGYLNRPGLTATRFVPDPCGEPGARLYRTGDLARRRPDGVLEYLGRNDRQIKVRGYRVDPAEVEAVLLTHPAVTGAAVTAATDDQQRAYLVAHVTGELAQVRDTALRAHLAEALPPHLMPRHFTRLDRFPTTRSGKVDRVALAGGAR</sequence>
<dbReference type="Pfam" id="PF00501">
    <property type="entry name" value="AMP-binding"/>
    <property type="match status" value="1"/>
</dbReference>
<dbReference type="EMBL" id="JBHTLK010000023">
    <property type="protein sequence ID" value="MFD1146972.1"/>
    <property type="molecule type" value="Genomic_DNA"/>
</dbReference>
<dbReference type="InterPro" id="IPR025110">
    <property type="entry name" value="AMP-bd_C"/>
</dbReference>
<evidence type="ECO:0000313" key="4">
    <source>
        <dbReference type="Proteomes" id="UP001597168"/>
    </source>
</evidence>
<dbReference type="InterPro" id="IPR045851">
    <property type="entry name" value="AMP-bd_C_sf"/>
</dbReference>
<comment type="caution">
    <text evidence="3">The sequence shown here is derived from an EMBL/GenBank/DDBJ whole genome shotgun (WGS) entry which is preliminary data.</text>
</comment>
<accession>A0ABW3QQH2</accession>
<feature type="domain" description="AMP-dependent synthetase/ligase" evidence="1">
    <location>
        <begin position="31"/>
        <end position="372"/>
    </location>
</feature>
<dbReference type="Gene3D" id="2.30.38.10">
    <property type="entry name" value="Luciferase, Domain 3"/>
    <property type="match status" value="1"/>
</dbReference>
<protein>
    <submittedName>
        <fullName evidence="3">Amino acid adenylation domain-containing protein</fullName>
    </submittedName>
</protein>
<dbReference type="CDD" id="cd05930">
    <property type="entry name" value="A_NRPS"/>
    <property type="match status" value="1"/>
</dbReference>
<dbReference type="NCBIfam" id="TIGR01733">
    <property type="entry name" value="AA-adenyl-dom"/>
    <property type="match status" value="1"/>
</dbReference>
<dbReference type="Gene3D" id="3.30.300.30">
    <property type="match status" value="1"/>
</dbReference>